<dbReference type="InterPro" id="IPR000873">
    <property type="entry name" value="AMP-dep_synth/lig_dom"/>
</dbReference>
<dbReference type="PANTHER" id="PTHR43767:SF1">
    <property type="entry name" value="NONRIBOSOMAL PEPTIDE SYNTHASE PES1 (EUROFUNG)-RELATED"/>
    <property type="match status" value="1"/>
</dbReference>
<proteinExistence type="inferred from homology"/>
<sequence>MYLTQGLHRHVQQRPDEIATVCAGRTRTHAESVDRIARLAAALQQLGIRDGERAAVLSLNSDRYHEFLAATLWAGGVVVPVNIRWSVPEIADSLAEVDARVLVVDDVFAGCFEGIRAGQPWLRHVVHGGDGPTPDGMLAFEDLVEAHQPVEDVRRGGDRLAGVFYTGGTTGRSKGVMLSHDNLLTSAMGVFATDHVPSDRVLLHAAPMFHAAAFSGWVGTGVVGGTQVMIPVFDPVAVLTAVQEHGVTDVLLVPTMIQLVVDSPRVDEFDLTSVRKVMYGASPMSDALLGRTMKARPNARFLQVYGMTELAPVVTVLRPDDHEDPRHRRSVGRAAPHTEVRVVGPDDVELPRGEVGEIVVRGGNVMLGYWNRPEETAEALRGGWMHTGDAGRMDDEGYVYLTDRLKDMIISGGENVYSVEVESVLAQHPAVAACAVIGVPDDTWGERVHGVVVPAAGAAVTLEELRAFCADRLASYKVPRSMDVVDALPLSPAGKVLKRTLREPYWAGQERAVH</sequence>
<dbReference type="SUPFAM" id="SSF56801">
    <property type="entry name" value="Acetyl-CoA synthetase-like"/>
    <property type="match status" value="1"/>
</dbReference>
<dbReference type="Gene3D" id="3.30.300.30">
    <property type="match status" value="1"/>
</dbReference>
<evidence type="ECO:0000259" key="4">
    <source>
        <dbReference type="Pfam" id="PF13193"/>
    </source>
</evidence>
<dbReference type="EMBL" id="FRDM01000006">
    <property type="protein sequence ID" value="SHN69741.1"/>
    <property type="molecule type" value="Genomic_DNA"/>
</dbReference>
<feature type="domain" description="AMP-binding enzyme C-terminal" evidence="4">
    <location>
        <begin position="420"/>
        <end position="495"/>
    </location>
</feature>
<accession>A0A1M7TGD1</accession>
<dbReference type="Gene3D" id="3.40.50.12780">
    <property type="entry name" value="N-terminal domain of ligase-like"/>
    <property type="match status" value="1"/>
</dbReference>
<dbReference type="InterPro" id="IPR025110">
    <property type="entry name" value="AMP-bd_C"/>
</dbReference>
<dbReference type="Proteomes" id="UP000184428">
    <property type="component" value="Unassembled WGS sequence"/>
</dbReference>
<dbReference type="Pfam" id="PF13193">
    <property type="entry name" value="AMP-binding_C"/>
    <property type="match status" value="1"/>
</dbReference>
<evidence type="ECO:0000256" key="2">
    <source>
        <dbReference type="ARBA" id="ARBA00022598"/>
    </source>
</evidence>
<dbReference type="GO" id="GO:0016878">
    <property type="term" value="F:acid-thiol ligase activity"/>
    <property type="evidence" value="ECO:0007669"/>
    <property type="project" value="UniProtKB-ARBA"/>
</dbReference>
<dbReference type="InterPro" id="IPR042099">
    <property type="entry name" value="ANL_N_sf"/>
</dbReference>
<dbReference type="RefSeq" id="WP_072916339.1">
    <property type="nucleotide sequence ID" value="NZ_FRDM01000006.1"/>
</dbReference>
<evidence type="ECO:0000313" key="5">
    <source>
        <dbReference type="EMBL" id="SHN69741.1"/>
    </source>
</evidence>
<evidence type="ECO:0000256" key="1">
    <source>
        <dbReference type="ARBA" id="ARBA00006432"/>
    </source>
</evidence>
<evidence type="ECO:0000313" key="6">
    <source>
        <dbReference type="Proteomes" id="UP000184428"/>
    </source>
</evidence>
<dbReference type="CDD" id="cd17631">
    <property type="entry name" value="FACL_FadD13-like"/>
    <property type="match status" value="1"/>
</dbReference>
<dbReference type="InterPro" id="IPR050237">
    <property type="entry name" value="ATP-dep_AMP-bd_enzyme"/>
</dbReference>
<dbReference type="AlphaFoldDB" id="A0A1M7TGD1"/>
<reference evidence="5 6" key="1">
    <citation type="submission" date="2016-12" db="EMBL/GenBank/DDBJ databases">
        <authorList>
            <person name="Song W.-J."/>
            <person name="Kurnit D.M."/>
        </authorList>
    </citation>
    <scope>NUCLEOTIDE SEQUENCE [LARGE SCALE GENOMIC DNA]</scope>
    <source>
        <strain evidence="5 6">DSM 43162</strain>
    </source>
</reference>
<gene>
    <name evidence="5" type="ORF">SAMN05660350_01699</name>
</gene>
<dbReference type="PROSITE" id="PS00455">
    <property type="entry name" value="AMP_BINDING"/>
    <property type="match status" value="1"/>
</dbReference>
<name>A0A1M7TGD1_9ACTN</name>
<dbReference type="InterPro" id="IPR045851">
    <property type="entry name" value="AMP-bd_C_sf"/>
</dbReference>
<protein>
    <submittedName>
        <fullName evidence="5">Acyl-CoA synthetase (AMP-forming)/AMP-acid ligase II</fullName>
    </submittedName>
</protein>
<keyword evidence="2 5" id="KW-0436">Ligase</keyword>
<organism evidence="5 6">
    <name type="scientific">Geodermatophilus obscurus</name>
    <dbReference type="NCBI Taxonomy" id="1861"/>
    <lineage>
        <taxon>Bacteria</taxon>
        <taxon>Bacillati</taxon>
        <taxon>Actinomycetota</taxon>
        <taxon>Actinomycetes</taxon>
        <taxon>Geodermatophilales</taxon>
        <taxon>Geodermatophilaceae</taxon>
        <taxon>Geodermatophilus</taxon>
    </lineage>
</organism>
<dbReference type="InterPro" id="IPR020845">
    <property type="entry name" value="AMP-binding_CS"/>
</dbReference>
<dbReference type="FunFam" id="3.30.300.30:FF:000008">
    <property type="entry name" value="2,3-dihydroxybenzoate-AMP ligase"/>
    <property type="match status" value="1"/>
</dbReference>
<dbReference type="NCBIfam" id="NF004837">
    <property type="entry name" value="PRK06187.1"/>
    <property type="match status" value="1"/>
</dbReference>
<evidence type="ECO:0000259" key="3">
    <source>
        <dbReference type="Pfam" id="PF00501"/>
    </source>
</evidence>
<comment type="similarity">
    <text evidence="1">Belongs to the ATP-dependent AMP-binding enzyme family.</text>
</comment>
<dbReference type="PANTHER" id="PTHR43767">
    <property type="entry name" value="LONG-CHAIN-FATTY-ACID--COA LIGASE"/>
    <property type="match status" value="1"/>
</dbReference>
<dbReference type="Pfam" id="PF00501">
    <property type="entry name" value="AMP-binding"/>
    <property type="match status" value="1"/>
</dbReference>
<feature type="domain" description="AMP-dependent synthetase/ligase" evidence="3">
    <location>
        <begin position="8"/>
        <end position="370"/>
    </location>
</feature>
<dbReference type="OrthoDB" id="9803968at2"/>